<reference evidence="2 3" key="1">
    <citation type="journal article" date="2016" name="Nat. Commun.">
        <title>Thousands of microbial genomes shed light on interconnected biogeochemical processes in an aquifer system.</title>
        <authorList>
            <person name="Anantharaman K."/>
            <person name="Brown C.T."/>
            <person name="Hug L.A."/>
            <person name="Sharon I."/>
            <person name="Castelle C.J."/>
            <person name="Probst A.J."/>
            <person name="Thomas B.C."/>
            <person name="Singh A."/>
            <person name="Wilkins M.J."/>
            <person name="Karaoz U."/>
            <person name="Brodie E.L."/>
            <person name="Williams K.H."/>
            <person name="Hubbard S.S."/>
            <person name="Banfield J.F."/>
        </authorList>
    </citation>
    <scope>NUCLEOTIDE SEQUENCE [LARGE SCALE GENOMIC DNA]</scope>
</reference>
<dbReference type="InterPro" id="IPR002686">
    <property type="entry name" value="Transposase_17"/>
</dbReference>
<accession>A0A1G2NFJ9</accession>
<dbReference type="GO" id="GO:0003677">
    <property type="term" value="F:DNA binding"/>
    <property type="evidence" value="ECO:0007669"/>
    <property type="project" value="InterPro"/>
</dbReference>
<dbReference type="GO" id="GO:0004803">
    <property type="term" value="F:transposase activity"/>
    <property type="evidence" value="ECO:0007669"/>
    <property type="project" value="InterPro"/>
</dbReference>
<dbReference type="Pfam" id="PF01797">
    <property type="entry name" value="Y1_Tnp"/>
    <property type="match status" value="1"/>
</dbReference>
<gene>
    <name evidence="2" type="ORF">A2938_00455</name>
</gene>
<protein>
    <recommendedName>
        <fullName evidence="1">Transposase IS200-like domain-containing protein</fullName>
    </recommendedName>
</protein>
<organism evidence="2 3">
    <name type="scientific">Candidatus Taylorbacteria bacterium RIFCSPLOWO2_01_FULL_48_100</name>
    <dbReference type="NCBI Taxonomy" id="1802322"/>
    <lineage>
        <taxon>Bacteria</taxon>
        <taxon>Candidatus Tayloriibacteriota</taxon>
    </lineage>
</organism>
<dbReference type="Proteomes" id="UP000177797">
    <property type="component" value="Unassembled WGS sequence"/>
</dbReference>
<dbReference type="EMBL" id="MHSA01000005">
    <property type="protein sequence ID" value="OHA34865.1"/>
    <property type="molecule type" value="Genomic_DNA"/>
</dbReference>
<name>A0A1G2NFJ9_9BACT</name>
<evidence type="ECO:0000259" key="1">
    <source>
        <dbReference type="SMART" id="SM01321"/>
    </source>
</evidence>
<sequence length="235" mass="27303">MRKEPYDVGSYVHVVKRGGRGLPIVRDDIDKWRFLLSLLHENDRFHSENWFRDLMDYKLANTFTRPPIWPEHRPIVKILAFTLMPNHFHLLLKEIRKDGVSLFMEKVGKAMTHHSNKKNREKGSLFQGPFRSRTVDSDAYLRYVAAYIMVKNVFELYPKGGLKKASENFNAAWKWAIQYPYSSLTDYSEKRACPIIDKDLLGEVIGSPIALKNLGRDFISGQKTDTALSERVILE</sequence>
<proteinExistence type="predicted"/>
<dbReference type="InterPro" id="IPR036515">
    <property type="entry name" value="Transposase_17_sf"/>
</dbReference>
<dbReference type="Gene3D" id="3.30.70.1290">
    <property type="entry name" value="Transposase IS200-like"/>
    <property type="match status" value="1"/>
</dbReference>
<dbReference type="AlphaFoldDB" id="A0A1G2NFJ9"/>
<dbReference type="PANTHER" id="PTHR34322:SF2">
    <property type="entry name" value="TRANSPOSASE IS200-LIKE DOMAIN-CONTAINING PROTEIN"/>
    <property type="match status" value="1"/>
</dbReference>
<comment type="caution">
    <text evidence="2">The sequence shown here is derived from an EMBL/GenBank/DDBJ whole genome shotgun (WGS) entry which is preliminary data.</text>
</comment>
<evidence type="ECO:0000313" key="2">
    <source>
        <dbReference type="EMBL" id="OHA34865.1"/>
    </source>
</evidence>
<evidence type="ECO:0000313" key="3">
    <source>
        <dbReference type="Proteomes" id="UP000177797"/>
    </source>
</evidence>
<feature type="domain" description="Transposase IS200-like" evidence="1">
    <location>
        <begin position="8"/>
        <end position="151"/>
    </location>
</feature>
<dbReference type="PANTHER" id="PTHR34322">
    <property type="entry name" value="TRANSPOSASE, Y1_TNP DOMAIN-CONTAINING"/>
    <property type="match status" value="1"/>
</dbReference>
<dbReference type="SUPFAM" id="SSF143422">
    <property type="entry name" value="Transposase IS200-like"/>
    <property type="match status" value="1"/>
</dbReference>
<dbReference type="SMART" id="SM01321">
    <property type="entry name" value="Y1_Tnp"/>
    <property type="match status" value="1"/>
</dbReference>
<dbReference type="GO" id="GO:0006313">
    <property type="term" value="P:DNA transposition"/>
    <property type="evidence" value="ECO:0007669"/>
    <property type="project" value="InterPro"/>
</dbReference>